<dbReference type="GO" id="GO:0034599">
    <property type="term" value="P:cellular response to oxidative stress"/>
    <property type="evidence" value="ECO:0007669"/>
    <property type="project" value="TreeGrafter"/>
</dbReference>
<organism evidence="4 5">
    <name type="scientific">Coccidioides posadasii RMSCC 3488</name>
    <dbReference type="NCBI Taxonomy" id="454284"/>
    <lineage>
        <taxon>Eukaryota</taxon>
        <taxon>Fungi</taxon>
        <taxon>Dikarya</taxon>
        <taxon>Ascomycota</taxon>
        <taxon>Pezizomycotina</taxon>
        <taxon>Eurotiomycetes</taxon>
        <taxon>Eurotiomycetidae</taxon>
        <taxon>Onygenales</taxon>
        <taxon>Onygenaceae</taxon>
        <taxon>Coccidioides</taxon>
    </lineage>
</organism>
<evidence type="ECO:0000313" key="4">
    <source>
        <dbReference type="EMBL" id="KMM68206.1"/>
    </source>
</evidence>
<comment type="similarity">
    <text evidence="1">Belongs to the glutaredoxin family. Monothiol subfamily.</text>
</comment>
<feature type="compositionally biased region" description="Basic and acidic residues" evidence="2">
    <location>
        <begin position="112"/>
        <end position="127"/>
    </location>
</feature>
<feature type="compositionally biased region" description="Basic and acidic residues" evidence="2">
    <location>
        <begin position="73"/>
        <end position="85"/>
    </location>
</feature>
<dbReference type="InterPro" id="IPR011899">
    <property type="entry name" value="Glutaredoxin_euk/vir"/>
</dbReference>
<dbReference type="GO" id="GO:0000324">
    <property type="term" value="C:fungal-type vacuole"/>
    <property type="evidence" value="ECO:0007669"/>
    <property type="project" value="TreeGrafter"/>
</dbReference>
<dbReference type="FunFam" id="3.40.30.10:FF:000093">
    <property type="entry name" value="Glutaredoxin 2"/>
    <property type="match status" value="1"/>
</dbReference>
<evidence type="ECO:0000259" key="3">
    <source>
        <dbReference type="Pfam" id="PF00462"/>
    </source>
</evidence>
<reference evidence="5" key="3">
    <citation type="journal article" date="2010" name="Genome Res.">
        <title>Population genomic sequencing of Coccidioides fungi reveals recent hybridization and transposon control.</title>
        <authorList>
            <person name="Neafsey D.E."/>
            <person name="Barker B.M."/>
            <person name="Sharpton T.J."/>
            <person name="Stajich J.E."/>
            <person name="Park D.J."/>
            <person name="Whiston E."/>
            <person name="Hung C.-Y."/>
            <person name="McMahan C."/>
            <person name="White J."/>
            <person name="Sykes S."/>
            <person name="Heiman D."/>
            <person name="Young S."/>
            <person name="Zeng Q."/>
            <person name="Abouelleil A."/>
            <person name="Aftuck L."/>
            <person name="Bessette D."/>
            <person name="Brown A."/>
            <person name="FitzGerald M."/>
            <person name="Lui A."/>
            <person name="Macdonald J.P."/>
            <person name="Priest M."/>
            <person name="Orbach M.J."/>
            <person name="Galgiani J.N."/>
            <person name="Kirkland T.N."/>
            <person name="Cole G.T."/>
            <person name="Birren B.W."/>
            <person name="Henn M.R."/>
            <person name="Taylor J.W."/>
            <person name="Rounsley S.D."/>
        </authorList>
    </citation>
    <scope>NUCLEOTIDE SEQUENCE [LARGE SCALE GENOMIC DNA]</scope>
    <source>
        <strain evidence="5">RMSCC 3488</strain>
    </source>
</reference>
<feature type="domain" description="Glutaredoxin" evidence="3">
    <location>
        <begin position="145"/>
        <end position="210"/>
    </location>
</feature>
<feature type="region of interest" description="Disordered" evidence="2">
    <location>
        <begin position="73"/>
        <end position="127"/>
    </location>
</feature>
<name>A0A0J6F5L7_COCPO</name>
<proteinExistence type="inferred from homology"/>
<dbReference type="EMBL" id="DS268110">
    <property type="protein sequence ID" value="KMM68206.1"/>
    <property type="molecule type" value="Genomic_DNA"/>
</dbReference>
<reference evidence="4 5" key="1">
    <citation type="submission" date="2007-06" db="EMBL/GenBank/DDBJ databases">
        <title>The Genome Sequence of Coccidioides posadasii RMSCC_3488.</title>
        <authorList>
            <consortium name="Coccidioides Genome Resources Consortium"/>
            <consortium name="The Broad Institute Genome Sequencing Platform"/>
            <person name="Henn M.R."/>
            <person name="Sykes S."/>
            <person name="Young S."/>
            <person name="Jaffe D."/>
            <person name="Berlin A."/>
            <person name="Alvarez P."/>
            <person name="Butler J."/>
            <person name="Gnerre S."/>
            <person name="Grabherr M."/>
            <person name="Mauceli E."/>
            <person name="Brockman W."/>
            <person name="Kodira C."/>
            <person name="Alvarado L."/>
            <person name="Zeng Q."/>
            <person name="Crawford M."/>
            <person name="Antoine C."/>
            <person name="Devon K."/>
            <person name="Galgiani J."/>
            <person name="Orsborn K."/>
            <person name="Lewis M.L."/>
            <person name="Nusbaum C."/>
            <person name="Galagan J."/>
            <person name="Birren B."/>
        </authorList>
    </citation>
    <scope>NUCLEOTIDE SEQUENCE [LARGE SCALE GENOMIC DNA]</scope>
    <source>
        <strain evidence="4 5">RMSCC 3488</strain>
    </source>
</reference>
<dbReference type="PANTHER" id="PTHR45694:SF5">
    <property type="entry name" value="GLUTAREDOXIN 2"/>
    <property type="match status" value="1"/>
</dbReference>
<dbReference type="AlphaFoldDB" id="A0A0J6F5L7"/>
<dbReference type="Pfam" id="PF00462">
    <property type="entry name" value="Glutaredoxin"/>
    <property type="match status" value="1"/>
</dbReference>
<dbReference type="SUPFAM" id="SSF52833">
    <property type="entry name" value="Thioredoxin-like"/>
    <property type="match status" value="1"/>
</dbReference>
<gene>
    <name evidence="4" type="ORF">CPAG_04537</name>
</gene>
<dbReference type="PRINTS" id="PR00160">
    <property type="entry name" value="GLUTAREDOXIN"/>
</dbReference>
<dbReference type="InterPro" id="IPR002109">
    <property type="entry name" value="Glutaredoxin"/>
</dbReference>
<dbReference type="GO" id="GO:0005801">
    <property type="term" value="C:cis-Golgi network"/>
    <property type="evidence" value="ECO:0007669"/>
    <property type="project" value="UniProtKB-ARBA"/>
</dbReference>
<dbReference type="VEuPathDB" id="FungiDB:CPAG_04537"/>
<dbReference type="CDD" id="cd03419">
    <property type="entry name" value="GRX_GRXh_1_2_like"/>
    <property type="match status" value="1"/>
</dbReference>
<dbReference type="Gene3D" id="3.40.30.10">
    <property type="entry name" value="Glutaredoxin"/>
    <property type="match status" value="1"/>
</dbReference>
<dbReference type="NCBIfam" id="TIGR02180">
    <property type="entry name" value="GRX_euk"/>
    <property type="match status" value="1"/>
</dbReference>
<dbReference type="InterPro" id="IPR036249">
    <property type="entry name" value="Thioredoxin-like_sf"/>
</dbReference>
<accession>A0A0J6F5L7</accession>
<dbReference type="PROSITE" id="PS51354">
    <property type="entry name" value="GLUTAREDOXIN_2"/>
    <property type="match status" value="1"/>
</dbReference>
<dbReference type="Proteomes" id="UP000054567">
    <property type="component" value="Unassembled WGS sequence"/>
</dbReference>
<evidence type="ECO:0000256" key="1">
    <source>
        <dbReference type="ARBA" id="ARBA00009630"/>
    </source>
</evidence>
<evidence type="ECO:0000256" key="2">
    <source>
        <dbReference type="SAM" id="MobiDB-lite"/>
    </source>
</evidence>
<dbReference type="GO" id="GO:0005796">
    <property type="term" value="C:Golgi lumen"/>
    <property type="evidence" value="ECO:0007669"/>
    <property type="project" value="TreeGrafter"/>
</dbReference>
<dbReference type="GO" id="GO:0004362">
    <property type="term" value="F:glutathione-disulfide reductase (NADPH) activity"/>
    <property type="evidence" value="ECO:0007669"/>
    <property type="project" value="UniProtKB-ARBA"/>
</dbReference>
<protein>
    <submittedName>
        <fullName evidence="4">Glutaredoxin</fullName>
    </submittedName>
</protein>
<sequence length="248" mass="27796">MSPYRRIKLLLISVFLIVLLILYLTADQRRIQNQRIYQKTVEALDAKHARKVGQQEDDGVMFQKLKPGKLKPEDKQAIAVDRQRYESPVAPKGDSEGEHGGGSVAGRVKVPPSDEKGKDVPKQESDSKEVEIEVEFNSILKRSPIIIFSKSYCPYSRKAKYILLEKYSIVPAPFVVELDEHPLGQELQALLSSNTGRRTVPNVLINGKSIGGGDDIEALDISRELAPKIKQMVGRRLVEAKRIDDKPV</sequence>
<dbReference type="PANTHER" id="PTHR45694">
    <property type="entry name" value="GLUTAREDOXIN 2"/>
    <property type="match status" value="1"/>
</dbReference>
<dbReference type="InterPro" id="IPR014025">
    <property type="entry name" value="Glutaredoxin_subgr"/>
</dbReference>
<reference evidence="5" key="2">
    <citation type="journal article" date="2009" name="Genome Res.">
        <title>Comparative genomic analyses of the human fungal pathogens Coccidioides and their relatives.</title>
        <authorList>
            <person name="Sharpton T.J."/>
            <person name="Stajich J.E."/>
            <person name="Rounsley S.D."/>
            <person name="Gardner M.J."/>
            <person name="Wortman J.R."/>
            <person name="Jordar V.S."/>
            <person name="Maiti R."/>
            <person name="Kodira C.D."/>
            <person name="Neafsey D.E."/>
            <person name="Zeng Q."/>
            <person name="Hung C.-Y."/>
            <person name="McMahan C."/>
            <person name="Muszewska A."/>
            <person name="Grynberg M."/>
            <person name="Mandel M.A."/>
            <person name="Kellner E.M."/>
            <person name="Barker B.M."/>
            <person name="Galgiani J.N."/>
            <person name="Orbach M.J."/>
            <person name="Kirkland T.N."/>
            <person name="Cole G.T."/>
            <person name="Henn M.R."/>
            <person name="Birren B.W."/>
            <person name="Taylor J.W."/>
        </authorList>
    </citation>
    <scope>NUCLEOTIDE SEQUENCE [LARGE SCALE GENOMIC DNA]</scope>
    <source>
        <strain evidence="5">RMSCC 3488</strain>
    </source>
</reference>
<dbReference type="OrthoDB" id="423313at2759"/>
<evidence type="ECO:0000313" key="5">
    <source>
        <dbReference type="Proteomes" id="UP000054567"/>
    </source>
</evidence>